<dbReference type="EMBL" id="AZFB01000005">
    <property type="protein sequence ID" value="KRL63029.1"/>
    <property type="molecule type" value="Genomic_DNA"/>
</dbReference>
<dbReference type="InterPro" id="IPR026038">
    <property type="entry name" value="Put_PGPase"/>
</dbReference>
<evidence type="ECO:0000259" key="1">
    <source>
        <dbReference type="Pfam" id="PF04608"/>
    </source>
</evidence>
<dbReference type="OrthoDB" id="9793244at2"/>
<dbReference type="Proteomes" id="UP000051931">
    <property type="component" value="Unassembled WGS sequence"/>
</dbReference>
<dbReference type="RefSeq" id="WP_027825853.1">
    <property type="nucleotide sequence ID" value="NZ_AZFB01000005.1"/>
</dbReference>
<dbReference type="InterPro" id="IPR007686">
    <property type="entry name" value="YutG/PgpA"/>
</dbReference>
<feature type="domain" description="YutG/PgpA" evidence="1">
    <location>
        <begin position="29"/>
        <end position="158"/>
    </location>
</feature>
<comment type="caution">
    <text evidence="2">The sequence shown here is derived from an EMBL/GenBank/DDBJ whole genome shotgun (WGS) entry which is preliminary data.</text>
</comment>
<gene>
    <name evidence="2" type="ORF">FC23_GL000966</name>
</gene>
<dbReference type="eggNOG" id="COG1267">
    <property type="taxonomic scope" value="Bacteria"/>
</dbReference>
<name>A0A0R1S9A5_9LACO</name>
<protein>
    <submittedName>
        <fullName evidence="2">Phosphatidylglycerophosphatase A</fullName>
    </submittedName>
</protein>
<accession>A0A0R1S9A5</accession>
<dbReference type="AlphaFoldDB" id="A0A0R1S9A5"/>
<evidence type="ECO:0000313" key="2">
    <source>
        <dbReference type="EMBL" id="KRL63029.1"/>
    </source>
</evidence>
<organism evidence="2 3">
    <name type="scientific">Lactobacillus psittaci DSM 15354</name>
    <dbReference type="NCBI Taxonomy" id="1122152"/>
    <lineage>
        <taxon>Bacteria</taxon>
        <taxon>Bacillati</taxon>
        <taxon>Bacillota</taxon>
        <taxon>Bacilli</taxon>
        <taxon>Lactobacillales</taxon>
        <taxon>Lactobacillaceae</taxon>
        <taxon>Lactobacillus</taxon>
    </lineage>
</organism>
<keyword evidence="3" id="KW-1185">Reference proteome</keyword>
<dbReference type="CDD" id="cd06971">
    <property type="entry name" value="PgpA"/>
    <property type="match status" value="1"/>
</dbReference>
<dbReference type="Pfam" id="PF04608">
    <property type="entry name" value="PgpA"/>
    <property type="match status" value="1"/>
</dbReference>
<dbReference type="Gene3D" id="1.10.3760.10">
    <property type="entry name" value="PgpA-like"/>
    <property type="match status" value="1"/>
</dbReference>
<dbReference type="SUPFAM" id="SSF101307">
    <property type="entry name" value="YutG-like"/>
    <property type="match status" value="1"/>
</dbReference>
<dbReference type="GO" id="GO:0008962">
    <property type="term" value="F:phosphatidylglycerophosphatase activity"/>
    <property type="evidence" value="ECO:0007669"/>
    <property type="project" value="InterPro"/>
</dbReference>
<evidence type="ECO:0000313" key="3">
    <source>
        <dbReference type="Proteomes" id="UP000051931"/>
    </source>
</evidence>
<dbReference type="PIRSF" id="PIRSF019587">
    <property type="entry name" value="PGPase"/>
    <property type="match status" value="1"/>
</dbReference>
<reference evidence="2 3" key="1">
    <citation type="journal article" date="2015" name="Genome Announc.">
        <title>Expanding the biotechnology potential of lactobacilli through comparative genomics of 213 strains and associated genera.</title>
        <authorList>
            <person name="Sun Z."/>
            <person name="Harris H.M."/>
            <person name="McCann A."/>
            <person name="Guo C."/>
            <person name="Argimon S."/>
            <person name="Zhang W."/>
            <person name="Yang X."/>
            <person name="Jeffery I.B."/>
            <person name="Cooney J.C."/>
            <person name="Kagawa T.F."/>
            <person name="Liu W."/>
            <person name="Song Y."/>
            <person name="Salvetti E."/>
            <person name="Wrobel A."/>
            <person name="Rasinkangas P."/>
            <person name="Parkhill J."/>
            <person name="Rea M.C."/>
            <person name="O'Sullivan O."/>
            <person name="Ritari J."/>
            <person name="Douillard F.P."/>
            <person name="Paul Ross R."/>
            <person name="Yang R."/>
            <person name="Briner A.E."/>
            <person name="Felis G.E."/>
            <person name="de Vos W.M."/>
            <person name="Barrangou R."/>
            <person name="Klaenhammer T.R."/>
            <person name="Caufield P.W."/>
            <person name="Cui Y."/>
            <person name="Zhang H."/>
            <person name="O'Toole P.W."/>
        </authorList>
    </citation>
    <scope>NUCLEOTIDE SEQUENCE [LARGE SCALE GENOMIC DNA]</scope>
    <source>
        <strain evidence="2 3">DSM 15354</strain>
    </source>
</reference>
<proteinExistence type="predicted"/>
<sequence>MTTNQENFYDQVISLLKQRGVTLDDIEELVYFLQKDYISPLTHEAMRESIEKVLQKREVQNSIFTGIELDRLAEEKKLSQPLQSIMERDESLYGCDEILTFSITNLYGSIGFTNYGYIDKLKPGILAKLNDHSTGKINVFLDDLVGAIAAAAASRLAHTQTKFEDDNSIYR</sequence>
<dbReference type="STRING" id="1122152.GCA_000425905_00887"/>
<dbReference type="PATRIC" id="fig|1122152.4.peg.996"/>
<dbReference type="InterPro" id="IPR036681">
    <property type="entry name" value="PgpA-like_sf"/>
</dbReference>
<dbReference type="GO" id="GO:0006629">
    <property type="term" value="P:lipid metabolic process"/>
    <property type="evidence" value="ECO:0007669"/>
    <property type="project" value="InterPro"/>
</dbReference>